<keyword evidence="2" id="KW-0131">Cell cycle</keyword>
<gene>
    <name evidence="2" type="ORF">JCM21714_1929</name>
</gene>
<dbReference type="InterPro" id="IPR003494">
    <property type="entry name" value="SHS2_FtsA"/>
</dbReference>
<dbReference type="GO" id="GO:0051301">
    <property type="term" value="P:cell division"/>
    <property type="evidence" value="ECO:0007669"/>
    <property type="project" value="UniProtKB-KW"/>
</dbReference>
<keyword evidence="2" id="KW-0132">Cell division</keyword>
<evidence type="ECO:0000313" key="3">
    <source>
        <dbReference type="Proteomes" id="UP000019102"/>
    </source>
</evidence>
<keyword evidence="3" id="KW-1185">Reference proteome</keyword>
<dbReference type="PANTHER" id="PTHR32432:SF3">
    <property type="entry name" value="ETHANOLAMINE UTILIZATION PROTEIN EUTJ"/>
    <property type="match status" value="1"/>
</dbReference>
<evidence type="ECO:0000259" key="1">
    <source>
        <dbReference type="SMART" id="SM00842"/>
    </source>
</evidence>
<sequence>MTEQMFALDIGTRSVVGLLMEKKNNQYHLIDYHMIEHHERSMLDGQIHDIVSVSKVIKKVKLHLEEKHDIILEKVCVAAAGRALKTNRVHTTKEITKQPLMNEEDILFLELEAVQKAQYQLATNVEEDPSHNYYCVGYSVIKYLLDGEEIGSLIDQQGEVAEAEIIATFLPKVVVESLLSALNRAELQLEALTLEPIAAIHVLIPPSMRRLNVALVDIGAGTSDIALTSEGTVTAYGMVPRAGER</sequence>
<feature type="domain" description="SHS2" evidence="1">
    <location>
        <begin position="5"/>
        <end position="203"/>
    </location>
</feature>
<accession>W4VIE3</accession>
<dbReference type="Gene3D" id="3.30.420.40">
    <property type="match status" value="2"/>
</dbReference>
<dbReference type="SMART" id="SM00842">
    <property type="entry name" value="FtsA"/>
    <property type="match status" value="1"/>
</dbReference>
<evidence type="ECO:0000313" key="2">
    <source>
        <dbReference type="EMBL" id="GAE92906.1"/>
    </source>
</evidence>
<dbReference type="InterPro" id="IPR050696">
    <property type="entry name" value="FtsA/MreB"/>
</dbReference>
<dbReference type="STRING" id="1298598.JCM21714_1929"/>
<comment type="caution">
    <text evidence="2">The sequence shown here is derived from an EMBL/GenBank/DDBJ whole genome shotgun (WGS) entry which is preliminary data.</text>
</comment>
<dbReference type="PANTHER" id="PTHR32432">
    <property type="entry name" value="CELL DIVISION PROTEIN FTSA-RELATED"/>
    <property type="match status" value="1"/>
</dbReference>
<reference evidence="2 3" key="1">
    <citation type="journal article" date="2014" name="Genome Announc.">
        <title>Draft Genome Sequence of the Boron-Tolerant and Moderately Halotolerant Bacterium Gracilibacillus boraciitolerans JCM 21714T.</title>
        <authorList>
            <person name="Ahmed I."/>
            <person name="Oshima K."/>
            <person name="Suda W."/>
            <person name="Kitamura K."/>
            <person name="Iida T."/>
            <person name="Ohmori Y."/>
            <person name="Fujiwara T."/>
            <person name="Hattori M."/>
            <person name="Ohkuma M."/>
        </authorList>
    </citation>
    <scope>NUCLEOTIDE SEQUENCE [LARGE SCALE GENOMIC DNA]</scope>
    <source>
        <strain evidence="2 3">JCM 21714</strain>
    </source>
</reference>
<dbReference type="EMBL" id="BAVS01000008">
    <property type="protein sequence ID" value="GAE92906.1"/>
    <property type="molecule type" value="Genomic_DNA"/>
</dbReference>
<organism evidence="2 3">
    <name type="scientific">Gracilibacillus boraciitolerans JCM 21714</name>
    <dbReference type="NCBI Taxonomy" id="1298598"/>
    <lineage>
        <taxon>Bacteria</taxon>
        <taxon>Bacillati</taxon>
        <taxon>Bacillota</taxon>
        <taxon>Bacilli</taxon>
        <taxon>Bacillales</taxon>
        <taxon>Bacillaceae</taxon>
        <taxon>Gracilibacillus</taxon>
    </lineage>
</organism>
<dbReference type="Proteomes" id="UP000019102">
    <property type="component" value="Unassembled WGS sequence"/>
</dbReference>
<dbReference type="AlphaFoldDB" id="W4VIE3"/>
<proteinExistence type="predicted"/>
<dbReference type="InterPro" id="IPR043129">
    <property type="entry name" value="ATPase_NBD"/>
</dbReference>
<name>W4VIE3_9BACI</name>
<dbReference type="eggNOG" id="COG0849">
    <property type="taxonomic scope" value="Bacteria"/>
</dbReference>
<protein>
    <submittedName>
        <fullName evidence="2">Cell division protein FtsA</fullName>
    </submittedName>
</protein>
<dbReference type="SUPFAM" id="SSF53067">
    <property type="entry name" value="Actin-like ATPase domain"/>
    <property type="match status" value="2"/>
</dbReference>
<dbReference type="RefSeq" id="WP_369403498.1">
    <property type="nucleotide sequence ID" value="NZ_BAVS01000008.1"/>
</dbReference>